<dbReference type="GO" id="GO:0009007">
    <property type="term" value="F:site-specific DNA-methyltransferase (adenine-specific) activity"/>
    <property type="evidence" value="ECO:0007669"/>
    <property type="project" value="UniProtKB-EC"/>
</dbReference>
<dbReference type="Proteomes" id="UP000095512">
    <property type="component" value="Unassembled WGS sequence"/>
</dbReference>
<dbReference type="InterPro" id="IPR029063">
    <property type="entry name" value="SAM-dependent_MTases_sf"/>
</dbReference>
<dbReference type="EC" id="2.1.1.72" evidence="5"/>
<organism evidence="5 6">
    <name type="scientific">Enterocloster clostridioformis</name>
    <dbReference type="NCBI Taxonomy" id="1531"/>
    <lineage>
        <taxon>Bacteria</taxon>
        <taxon>Bacillati</taxon>
        <taxon>Bacillota</taxon>
        <taxon>Clostridia</taxon>
        <taxon>Lachnospirales</taxon>
        <taxon>Lachnospiraceae</taxon>
        <taxon>Enterocloster</taxon>
    </lineage>
</organism>
<dbReference type="SUPFAM" id="SSF53335">
    <property type="entry name" value="S-adenosyl-L-methionine-dependent methyltransferases"/>
    <property type="match status" value="1"/>
</dbReference>
<keyword evidence="3" id="KW-0949">S-adenosyl-L-methionine</keyword>
<evidence type="ECO:0000313" key="6">
    <source>
        <dbReference type="Proteomes" id="UP000095512"/>
    </source>
</evidence>
<sequence length="199" mass="22279">MTIGNYSIIYADPPWQYQRSKVQGAAENHYPTMGIDELCALPVADLAAPDSALFLWATFPQLPEALRLIEAWGFRYKSVAFVWLKKNKKADSWFYGLGFWTRGNAEICLLATKGHPKRQAANIHQFIISPIEAHSKKPDEAREKIVALMGDLPRVELFARQSPSGWEVWGNEVKSTIPDFGTKCPEVKGAGKEADPCPM</sequence>
<dbReference type="EMBL" id="CZAB01000089">
    <property type="protein sequence ID" value="CUQ11023.1"/>
    <property type="molecule type" value="Genomic_DNA"/>
</dbReference>
<protein>
    <submittedName>
        <fullName evidence="5">Adenine-specific DNA-methyltransferase</fullName>
        <ecNumber evidence="5">2.1.1.72</ecNumber>
    </submittedName>
</protein>
<evidence type="ECO:0000256" key="2">
    <source>
        <dbReference type="ARBA" id="ARBA00022679"/>
    </source>
</evidence>
<dbReference type="PANTHER" id="PTHR12829:SF7">
    <property type="entry name" value="N6-ADENOSINE-METHYLTRANSFERASE CATALYTIC SUBUNIT"/>
    <property type="match status" value="1"/>
</dbReference>
<reference evidence="5 6" key="1">
    <citation type="submission" date="2015-09" db="EMBL/GenBank/DDBJ databases">
        <authorList>
            <consortium name="Pathogen Informatics"/>
        </authorList>
    </citation>
    <scope>NUCLEOTIDE SEQUENCE [LARGE SCALE GENOMIC DNA]</scope>
    <source>
        <strain evidence="5 6">2789STDY5834865</strain>
    </source>
</reference>
<proteinExistence type="inferred from homology"/>
<dbReference type="PANTHER" id="PTHR12829">
    <property type="entry name" value="N6-ADENOSINE-METHYLTRANSFERASE"/>
    <property type="match status" value="1"/>
</dbReference>
<dbReference type="InterPro" id="IPR007757">
    <property type="entry name" value="MT-A70-like"/>
</dbReference>
<accession>A0A174TLQ3</accession>
<name>A0A174TLQ3_9FIRM</name>
<keyword evidence="2 5" id="KW-0808">Transferase</keyword>
<dbReference type="Pfam" id="PF05063">
    <property type="entry name" value="MT-A70"/>
    <property type="match status" value="1"/>
</dbReference>
<evidence type="ECO:0000313" key="5">
    <source>
        <dbReference type="EMBL" id="CUQ11023.1"/>
    </source>
</evidence>
<dbReference type="GO" id="GO:0032259">
    <property type="term" value="P:methylation"/>
    <property type="evidence" value="ECO:0007669"/>
    <property type="project" value="UniProtKB-KW"/>
</dbReference>
<gene>
    <name evidence="5" type="ORF">ERS852480_04879</name>
</gene>
<keyword evidence="1 5" id="KW-0489">Methyltransferase</keyword>
<dbReference type="RefSeq" id="WP_057572969.1">
    <property type="nucleotide sequence ID" value="NZ_CZAB01000089.1"/>
</dbReference>
<dbReference type="PROSITE" id="PS51143">
    <property type="entry name" value="MT_A70"/>
    <property type="match status" value="1"/>
</dbReference>
<comment type="similarity">
    <text evidence="4">Belongs to the MT-A70-like family.</text>
</comment>
<evidence type="ECO:0000256" key="4">
    <source>
        <dbReference type="PROSITE-ProRule" id="PRU00489"/>
    </source>
</evidence>
<evidence type="ECO:0000256" key="1">
    <source>
        <dbReference type="ARBA" id="ARBA00022603"/>
    </source>
</evidence>
<evidence type="ECO:0000256" key="3">
    <source>
        <dbReference type="ARBA" id="ARBA00022691"/>
    </source>
</evidence>
<dbReference type="AlphaFoldDB" id="A0A174TLQ3"/>